<protein>
    <submittedName>
        <fullName evidence="1">Uncharacterized protein</fullName>
    </submittedName>
</protein>
<gene>
    <name evidence="1" type="ORF">QR680_004232</name>
</gene>
<dbReference type="EMBL" id="JAUCMV010000003">
    <property type="protein sequence ID" value="KAK0408908.1"/>
    <property type="molecule type" value="Genomic_DNA"/>
</dbReference>
<reference evidence="1" key="1">
    <citation type="submission" date="2023-06" db="EMBL/GenBank/DDBJ databases">
        <title>Genomic analysis of the entomopathogenic nematode Steinernema hermaphroditum.</title>
        <authorList>
            <person name="Schwarz E.M."/>
            <person name="Heppert J.K."/>
            <person name="Baniya A."/>
            <person name="Schwartz H.T."/>
            <person name="Tan C.-H."/>
            <person name="Antoshechkin I."/>
            <person name="Sternberg P.W."/>
            <person name="Goodrich-Blair H."/>
            <person name="Dillman A.R."/>
        </authorList>
    </citation>
    <scope>NUCLEOTIDE SEQUENCE</scope>
    <source>
        <strain evidence="1">PS9179</strain>
        <tissue evidence="1">Whole animal</tissue>
    </source>
</reference>
<organism evidence="1 2">
    <name type="scientific">Steinernema hermaphroditum</name>
    <dbReference type="NCBI Taxonomy" id="289476"/>
    <lineage>
        <taxon>Eukaryota</taxon>
        <taxon>Metazoa</taxon>
        <taxon>Ecdysozoa</taxon>
        <taxon>Nematoda</taxon>
        <taxon>Chromadorea</taxon>
        <taxon>Rhabditida</taxon>
        <taxon>Tylenchina</taxon>
        <taxon>Panagrolaimomorpha</taxon>
        <taxon>Strongyloidoidea</taxon>
        <taxon>Steinernematidae</taxon>
        <taxon>Steinernema</taxon>
    </lineage>
</organism>
<dbReference type="Proteomes" id="UP001175271">
    <property type="component" value="Unassembled WGS sequence"/>
</dbReference>
<evidence type="ECO:0000313" key="2">
    <source>
        <dbReference type="Proteomes" id="UP001175271"/>
    </source>
</evidence>
<name>A0AA39HN26_9BILA</name>
<dbReference type="AlphaFoldDB" id="A0AA39HN26"/>
<keyword evidence="2" id="KW-1185">Reference proteome</keyword>
<sequence>MGTVPYAFCDDVLEQLRLLEQEFETFPEPWRSAMEKHLKCRQTFCIKISEDEDGWGYAFSGSGDDFQTWSVEGGEHRLNSPVSLEKVAKMDRRYVICHMAWFGGEFGGFREQKTPCSKEDIAKKLVPELNRLTRSWSHLNFLRELSAETAMQCYKMFQKQHYGFPSLGLPYAGPEFLAEFIENNYSFRRVQLLGTWPNNKRVEDILVELQRSNRDKVVHLMDDGRNLKVTMRMFKAAFDLWLNTRNGRVLSLWGIPDFTDEHVLSIPFPQNVTRRNEVTPDEWDDGYGMVRLITWTKEDGSFLEYYNNCRYETINLHNSVFLRE</sequence>
<accession>A0AA39HN26</accession>
<evidence type="ECO:0000313" key="1">
    <source>
        <dbReference type="EMBL" id="KAK0408908.1"/>
    </source>
</evidence>
<comment type="caution">
    <text evidence="1">The sequence shown here is derived from an EMBL/GenBank/DDBJ whole genome shotgun (WGS) entry which is preliminary data.</text>
</comment>
<proteinExistence type="predicted"/>